<gene>
    <name evidence="2" type="ORF">ACFQ4C_04300</name>
</gene>
<dbReference type="PROSITE" id="PS51257">
    <property type="entry name" value="PROKAR_LIPOPROTEIN"/>
    <property type="match status" value="1"/>
</dbReference>
<name>A0ABW3Q0J6_9BACT</name>
<evidence type="ECO:0000256" key="1">
    <source>
        <dbReference type="SAM" id="SignalP"/>
    </source>
</evidence>
<organism evidence="2 3">
    <name type="scientific">Larkinella insperata</name>
    <dbReference type="NCBI Taxonomy" id="332158"/>
    <lineage>
        <taxon>Bacteria</taxon>
        <taxon>Pseudomonadati</taxon>
        <taxon>Bacteroidota</taxon>
        <taxon>Cytophagia</taxon>
        <taxon>Cytophagales</taxon>
        <taxon>Spirosomataceae</taxon>
        <taxon>Larkinella</taxon>
    </lineage>
</organism>
<keyword evidence="1" id="KW-0732">Signal</keyword>
<dbReference type="EMBL" id="JBHTLP010000002">
    <property type="protein sequence ID" value="MFD1140312.1"/>
    <property type="molecule type" value="Genomic_DNA"/>
</dbReference>
<accession>A0ABW3Q0J6</accession>
<reference evidence="3" key="1">
    <citation type="journal article" date="2019" name="Int. J. Syst. Evol. Microbiol.">
        <title>The Global Catalogue of Microorganisms (GCM) 10K type strain sequencing project: providing services to taxonomists for standard genome sequencing and annotation.</title>
        <authorList>
            <consortium name="The Broad Institute Genomics Platform"/>
            <consortium name="The Broad Institute Genome Sequencing Center for Infectious Disease"/>
            <person name="Wu L."/>
            <person name="Ma J."/>
        </authorList>
    </citation>
    <scope>NUCLEOTIDE SEQUENCE [LARGE SCALE GENOMIC DNA]</scope>
    <source>
        <strain evidence="3">CCUG 55608</strain>
    </source>
</reference>
<dbReference type="RefSeq" id="WP_265989631.1">
    <property type="nucleotide sequence ID" value="NZ_CP110973.1"/>
</dbReference>
<comment type="caution">
    <text evidence="2">The sequence shown here is derived from an EMBL/GenBank/DDBJ whole genome shotgun (WGS) entry which is preliminary data.</text>
</comment>
<sequence>MSYSKRHSIFHFRSALLLALTSIWLYACQTSTEPHTPGYEYVSLETGSFRVYDVTEQRFALNGPPVTQTYQLREITTDSPIDLANGSAFRIERYRRANEQEPWQPDSVSSVRIADDQLIRTENNVAYVKLLFPPTDQLQWNGNAYNTLGEDTYQLRNTGQPFSVLNQTFPETATVIQQNDSTLVNQDKRLEVYARNVGLIYREKVQLQFCSSTPVCVGKAQIDYGIRYYMWLRSYGKL</sequence>
<evidence type="ECO:0008006" key="4">
    <source>
        <dbReference type="Google" id="ProtNLM"/>
    </source>
</evidence>
<evidence type="ECO:0000313" key="3">
    <source>
        <dbReference type="Proteomes" id="UP001597116"/>
    </source>
</evidence>
<evidence type="ECO:0000313" key="2">
    <source>
        <dbReference type="EMBL" id="MFD1140312.1"/>
    </source>
</evidence>
<dbReference type="Proteomes" id="UP001597116">
    <property type="component" value="Unassembled WGS sequence"/>
</dbReference>
<proteinExistence type="predicted"/>
<protein>
    <recommendedName>
        <fullName evidence="4">Lipoprotein</fullName>
    </recommendedName>
</protein>
<feature type="chain" id="PRO_5046204218" description="Lipoprotein" evidence="1">
    <location>
        <begin position="28"/>
        <end position="238"/>
    </location>
</feature>
<keyword evidence="3" id="KW-1185">Reference proteome</keyword>
<feature type="signal peptide" evidence="1">
    <location>
        <begin position="1"/>
        <end position="27"/>
    </location>
</feature>